<feature type="domain" description="Aldehyde dehydrogenase" evidence="5">
    <location>
        <begin position="53"/>
        <end position="508"/>
    </location>
</feature>
<dbReference type="KEGG" id="cwo:Cwoe_0535"/>
<dbReference type="PANTHER" id="PTHR42862">
    <property type="entry name" value="DELTA-1-PYRROLINE-5-CARBOXYLATE DEHYDROGENASE 1, ISOFORM A-RELATED"/>
    <property type="match status" value="1"/>
</dbReference>
<dbReference type="HOGENOM" id="CLU_005391_0_0_11"/>
<dbReference type="OrthoDB" id="6882680at2"/>
<dbReference type="GO" id="GO:0003842">
    <property type="term" value="F:L-glutamate gamma-semialdehyde dehydrogenase activity"/>
    <property type="evidence" value="ECO:0007669"/>
    <property type="project" value="TreeGrafter"/>
</dbReference>
<dbReference type="Proteomes" id="UP000008229">
    <property type="component" value="Chromosome"/>
</dbReference>
<evidence type="ECO:0000256" key="1">
    <source>
        <dbReference type="ARBA" id="ARBA00023002"/>
    </source>
</evidence>
<dbReference type="Gene3D" id="3.40.309.10">
    <property type="entry name" value="Aldehyde Dehydrogenase, Chain A, domain 2"/>
    <property type="match status" value="1"/>
</dbReference>
<accession>D3F8A0</accession>
<dbReference type="InterPro" id="IPR050485">
    <property type="entry name" value="Proline_metab_enzyme"/>
</dbReference>
<reference evidence="6 7" key="1">
    <citation type="journal article" date="2010" name="Stand. Genomic Sci.">
        <title>Complete genome sequence of Conexibacter woesei type strain (ID131577).</title>
        <authorList>
            <person name="Pukall R."/>
            <person name="Lapidus A."/>
            <person name="Glavina Del Rio T."/>
            <person name="Copeland A."/>
            <person name="Tice H."/>
            <person name="Cheng J.-F."/>
            <person name="Lucas S."/>
            <person name="Chen F."/>
            <person name="Nolan M."/>
            <person name="Bruce D."/>
            <person name="Goodwin L."/>
            <person name="Pitluck S."/>
            <person name="Mavromatis K."/>
            <person name="Ivanova N."/>
            <person name="Ovchinnikova G."/>
            <person name="Pati A."/>
            <person name="Chen A."/>
            <person name="Palaniappan K."/>
            <person name="Land M."/>
            <person name="Hauser L."/>
            <person name="Chang Y.-J."/>
            <person name="Jeffries C.D."/>
            <person name="Chain P."/>
            <person name="Meincke L."/>
            <person name="Sims D."/>
            <person name="Brettin T."/>
            <person name="Detter J.C."/>
            <person name="Rohde M."/>
            <person name="Goeker M."/>
            <person name="Bristow J."/>
            <person name="Eisen J.A."/>
            <person name="Markowitz V."/>
            <person name="Kyrpides N.C."/>
            <person name="Klenk H.-P."/>
            <person name="Hugenholtz P."/>
        </authorList>
    </citation>
    <scope>NUCLEOTIDE SEQUENCE [LARGE SCALE GENOMIC DNA]</scope>
    <source>
        <strain evidence="7">DSM 14684 / CIP 108061 / JCM 11494 / NBRC 100937 / ID131577</strain>
    </source>
</reference>
<protein>
    <submittedName>
        <fullName evidence="6">Aldehyde Dehydrogenase</fullName>
    </submittedName>
</protein>
<dbReference type="PROSITE" id="PS00687">
    <property type="entry name" value="ALDEHYDE_DEHYDR_GLU"/>
    <property type="match status" value="1"/>
</dbReference>
<dbReference type="STRING" id="469383.Cwoe_0535"/>
<evidence type="ECO:0000259" key="5">
    <source>
        <dbReference type="Pfam" id="PF00171"/>
    </source>
</evidence>
<keyword evidence="1 4" id="KW-0560">Oxidoreductase</keyword>
<feature type="active site" evidence="3">
    <location>
        <position position="282"/>
    </location>
</feature>
<dbReference type="eggNOG" id="COG1012">
    <property type="taxonomic scope" value="Bacteria"/>
</dbReference>
<dbReference type="RefSeq" id="WP_012932023.1">
    <property type="nucleotide sequence ID" value="NC_013739.1"/>
</dbReference>
<dbReference type="InterPro" id="IPR016162">
    <property type="entry name" value="Ald_DH_N"/>
</dbReference>
<evidence type="ECO:0000256" key="4">
    <source>
        <dbReference type="RuleBase" id="RU003345"/>
    </source>
</evidence>
<reference evidence="7" key="2">
    <citation type="submission" date="2010-01" db="EMBL/GenBank/DDBJ databases">
        <title>The complete genome of Conexibacter woesei DSM 14684.</title>
        <authorList>
            <consortium name="US DOE Joint Genome Institute (JGI-PGF)"/>
            <person name="Lucas S."/>
            <person name="Copeland A."/>
            <person name="Lapidus A."/>
            <person name="Glavina del Rio T."/>
            <person name="Dalin E."/>
            <person name="Tice H."/>
            <person name="Bruce D."/>
            <person name="Goodwin L."/>
            <person name="Pitluck S."/>
            <person name="Kyrpides N."/>
            <person name="Mavromatis K."/>
            <person name="Ivanova N."/>
            <person name="Mikhailova N."/>
            <person name="Chertkov O."/>
            <person name="Brettin T."/>
            <person name="Detter J.C."/>
            <person name="Han C."/>
            <person name="Larimer F."/>
            <person name="Land M."/>
            <person name="Hauser L."/>
            <person name="Markowitz V."/>
            <person name="Cheng J.-F."/>
            <person name="Hugenholtz P."/>
            <person name="Woyke T."/>
            <person name="Wu D."/>
            <person name="Pukall R."/>
            <person name="Steenblock K."/>
            <person name="Schneider S."/>
            <person name="Klenk H.-P."/>
            <person name="Eisen J.A."/>
        </authorList>
    </citation>
    <scope>NUCLEOTIDE SEQUENCE [LARGE SCALE GENOMIC DNA]</scope>
    <source>
        <strain evidence="7">DSM 14684 / CIP 108061 / JCM 11494 / NBRC 100937 / ID131577</strain>
    </source>
</reference>
<gene>
    <name evidence="6" type="ordered locus">Cwoe_0535</name>
</gene>
<dbReference type="PANTHER" id="PTHR42862:SF1">
    <property type="entry name" value="DELTA-1-PYRROLINE-5-CARBOXYLATE DEHYDROGENASE 2, ISOFORM A-RELATED"/>
    <property type="match status" value="1"/>
</dbReference>
<proteinExistence type="inferred from homology"/>
<dbReference type="EMBL" id="CP001854">
    <property type="protein sequence ID" value="ADB48970.1"/>
    <property type="molecule type" value="Genomic_DNA"/>
</dbReference>
<dbReference type="Pfam" id="PF00171">
    <property type="entry name" value="Aldedh"/>
    <property type="match status" value="1"/>
</dbReference>
<dbReference type="InterPro" id="IPR015590">
    <property type="entry name" value="Aldehyde_DH_dom"/>
</dbReference>
<dbReference type="GO" id="GO:0010133">
    <property type="term" value="P:L-proline catabolic process to L-glutamate"/>
    <property type="evidence" value="ECO:0007669"/>
    <property type="project" value="TreeGrafter"/>
</dbReference>
<evidence type="ECO:0000256" key="3">
    <source>
        <dbReference type="PROSITE-ProRule" id="PRU10007"/>
    </source>
</evidence>
<comment type="similarity">
    <text evidence="4">Belongs to the aldehyde dehydrogenase family.</text>
</comment>
<dbReference type="GO" id="GO:0009898">
    <property type="term" value="C:cytoplasmic side of plasma membrane"/>
    <property type="evidence" value="ECO:0007669"/>
    <property type="project" value="TreeGrafter"/>
</dbReference>
<dbReference type="InterPro" id="IPR016163">
    <property type="entry name" value="Ald_DH_C"/>
</dbReference>
<evidence type="ECO:0000313" key="7">
    <source>
        <dbReference type="Proteomes" id="UP000008229"/>
    </source>
</evidence>
<evidence type="ECO:0000313" key="6">
    <source>
        <dbReference type="EMBL" id="ADB48970.1"/>
    </source>
</evidence>
<organism evidence="6 7">
    <name type="scientific">Conexibacter woesei (strain DSM 14684 / CCUG 47730 / CIP 108061 / JCM 11494 / NBRC 100937 / ID131577)</name>
    <dbReference type="NCBI Taxonomy" id="469383"/>
    <lineage>
        <taxon>Bacteria</taxon>
        <taxon>Bacillati</taxon>
        <taxon>Actinomycetota</taxon>
        <taxon>Thermoleophilia</taxon>
        <taxon>Solirubrobacterales</taxon>
        <taxon>Conexibacteraceae</taxon>
        <taxon>Conexibacter</taxon>
    </lineage>
</organism>
<name>D3F8A0_CONWI</name>
<evidence type="ECO:0000256" key="2">
    <source>
        <dbReference type="ARBA" id="ARBA00023027"/>
    </source>
</evidence>
<keyword evidence="7" id="KW-1185">Reference proteome</keyword>
<dbReference type="Gene3D" id="3.40.605.10">
    <property type="entry name" value="Aldehyde Dehydrogenase, Chain A, domain 1"/>
    <property type="match status" value="1"/>
</dbReference>
<keyword evidence="2" id="KW-0520">NAD</keyword>
<dbReference type="InterPro" id="IPR016161">
    <property type="entry name" value="Ald_DH/histidinol_DH"/>
</dbReference>
<dbReference type="SUPFAM" id="SSF53720">
    <property type="entry name" value="ALDH-like"/>
    <property type="match status" value="1"/>
</dbReference>
<dbReference type="InterPro" id="IPR029510">
    <property type="entry name" value="Ald_DH_CS_GLU"/>
</dbReference>
<sequence length="528" mass="55781">MTQITYDTVYTHGLADSEASARFEQALAALRGGGPLECPHVVDGERLAAGTPIAREDPTDPSRVVALTYEGGRELVRNAVDGARQASAAWRRTPLEERCAVMEEVSRRFVERRIELAALMTHEVGKTRADTLTEIDECGVIIDLFLQQLRDSDGYRTGMKAPMAGADAYLLKRPYGVFGVIPPFNFPLAIATAMAGAALLTGNAVVYKPSALTPATGQAWFELFDGLLPRGVLQLVHGDAETGRALGESAVDGIAFTGSAAVGLALAERLSEPPHVRPLIAEMGGKNPVIVTGSAGSLAAAAQATARAAYGMTGQKCVSCSRAIVTADVHDEFLAHLTDYVATLKVGDPIDPGVMAGPLVKRASHERFADVMSEVARDGGTVAVGGSASDPAAGYFADLTVVDGLPIGHRLTRDELFLPVLTVTTVDDFDAAITEANNVIYGLSSGIYSEDPDEQRRYLDEIESGIVFVNNPGGSTTGIWPGNQTMAGWKATGTTGNGGFGPLYLTQFMREQSRTTYPSMRDAAGSGR</sequence>
<dbReference type="AlphaFoldDB" id="D3F8A0"/>